<evidence type="ECO:0000256" key="2">
    <source>
        <dbReference type="SAM" id="MobiDB-lite"/>
    </source>
</evidence>
<feature type="compositionally biased region" description="Basic and acidic residues" evidence="2">
    <location>
        <begin position="563"/>
        <end position="582"/>
    </location>
</feature>
<dbReference type="InterPro" id="IPR013517">
    <property type="entry name" value="FG-GAP"/>
</dbReference>
<dbReference type="Proteomes" id="UP000708208">
    <property type="component" value="Unassembled WGS sequence"/>
</dbReference>
<organism evidence="4 5">
    <name type="scientific">Allacma fusca</name>
    <dbReference type="NCBI Taxonomy" id="39272"/>
    <lineage>
        <taxon>Eukaryota</taxon>
        <taxon>Metazoa</taxon>
        <taxon>Ecdysozoa</taxon>
        <taxon>Arthropoda</taxon>
        <taxon>Hexapoda</taxon>
        <taxon>Collembola</taxon>
        <taxon>Symphypleona</taxon>
        <taxon>Sminthuridae</taxon>
        <taxon>Allacma</taxon>
    </lineage>
</organism>
<gene>
    <name evidence="4" type="ORF">AFUS01_LOCUS36384</name>
</gene>
<keyword evidence="5" id="KW-1185">Reference proteome</keyword>
<dbReference type="GO" id="GO:0008305">
    <property type="term" value="C:integrin complex"/>
    <property type="evidence" value="ECO:0007669"/>
    <property type="project" value="TreeGrafter"/>
</dbReference>
<dbReference type="AlphaFoldDB" id="A0A8J2L660"/>
<sequence length="582" mass="64567">MDAGGWFGSSIAKLGDLNQDGYNDFAVGAPNDEDGGSVHIFYGSQNLLDLKKIVIKAKYYNPSFSSFGFSISRGVDIDGNGTPDFSIGSYADKNVVIFRTRPMMKIIHSMYSYINTKAEDPVTLGKDVRQFTIELCATISVVSNNKTLKLSPKNGTVIHAKITIDEMEPGKRFTINGETVTLTQFVFSAAETPLCSQFSLERISIPPSEQLEGQADVTVKYMLWYNETTKASPLISAFQIKNQNNVPEIVASVNSTANFTDFCSNCPYPISTDPELLYITFKKDCRRRNENGTIPVCQPKLSVTITGKFGDCNNFSRSLSGTQNQLILGDTPCLEIYVQVKNSHQVAFSPRIKLHWGWDSSVLALPDLEGKGDLCDIQNNSAICRLDRVRLYLGTNKTQTQDFKLDMQKLDPVDSNPKRLVVDAAVDLESDNEFQPVRSSLAINYKVDANIDLMEGGLSNNSFPVPKDGEILLKEGTLDFYGMAHAKILELMPRANFTRIIINPPDNSGLPGWVILLAVVGGLLFLFLIIFALNKCGFFKRNVKERLEQMKAQTEEDIELDEADAKTPLEGGEDKSKYSTFD</sequence>
<dbReference type="GO" id="GO:0005178">
    <property type="term" value="F:integrin binding"/>
    <property type="evidence" value="ECO:0007669"/>
    <property type="project" value="TreeGrafter"/>
</dbReference>
<evidence type="ECO:0000313" key="4">
    <source>
        <dbReference type="EMBL" id="CAG7826327.1"/>
    </source>
</evidence>
<feature type="repeat" description="FG-GAP" evidence="1">
    <location>
        <begin position="53"/>
        <end position="115"/>
    </location>
</feature>
<protein>
    <recommendedName>
        <fullName evidence="6">Integrin alpha-2 domain-containing protein</fullName>
    </recommendedName>
</protein>
<keyword evidence="3" id="KW-0812">Transmembrane</keyword>
<dbReference type="GO" id="GO:0009897">
    <property type="term" value="C:external side of plasma membrane"/>
    <property type="evidence" value="ECO:0007669"/>
    <property type="project" value="TreeGrafter"/>
</dbReference>
<dbReference type="GO" id="GO:0007229">
    <property type="term" value="P:integrin-mediated signaling pathway"/>
    <property type="evidence" value="ECO:0007669"/>
    <property type="project" value="TreeGrafter"/>
</dbReference>
<accession>A0A8J2L660</accession>
<keyword evidence="3" id="KW-0472">Membrane</keyword>
<comment type="caution">
    <text evidence="4">The sequence shown here is derived from an EMBL/GenBank/DDBJ whole genome shotgun (WGS) entry which is preliminary data.</text>
</comment>
<dbReference type="OrthoDB" id="5573735at2759"/>
<dbReference type="GO" id="GO:0033627">
    <property type="term" value="P:cell adhesion mediated by integrin"/>
    <property type="evidence" value="ECO:0007669"/>
    <property type="project" value="TreeGrafter"/>
</dbReference>
<evidence type="ECO:0000256" key="3">
    <source>
        <dbReference type="SAM" id="Phobius"/>
    </source>
</evidence>
<dbReference type="PANTHER" id="PTHR23220">
    <property type="entry name" value="INTEGRIN ALPHA"/>
    <property type="match status" value="1"/>
</dbReference>
<evidence type="ECO:0000256" key="1">
    <source>
        <dbReference type="PROSITE-ProRule" id="PRU00803"/>
    </source>
</evidence>
<dbReference type="GO" id="GO:0007160">
    <property type="term" value="P:cell-matrix adhesion"/>
    <property type="evidence" value="ECO:0007669"/>
    <property type="project" value="TreeGrafter"/>
</dbReference>
<dbReference type="EMBL" id="CAJVCH010539391">
    <property type="protein sequence ID" value="CAG7826327.1"/>
    <property type="molecule type" value="Genomic_DNA"/>
</dbReference>
<dbReference type="GO" id="GO:0098609">
    <property type="term" value="P:cell-cell adhesion"/>
    <property type="evidence" value="ECO:0007669"/>
    <property type="project" value="TreeGrafter"/>
</dbReference>
<dbReference type="InterPro" id="IPR013519">
    <property type="entry name" value="Int_alpha_beta-p"/>
</dbReference>
<name>A0A8J2L660_9HEXA</name>
<feature type="region of interest" description="Disordered" evidence="2">
    <location>
        <begin position="554"/>
        <end position="582"/>
    </location>
</feature>
<dbReference type="PANTHER" id="PTHR23220:SF83">
    <property type="entry name" value="INTEGRIN ALPHA-PS3-RELATED"/>
    <property type="match status" value="1"/>
</dbReference>
<evidence type="ECO:0008006" key="6">
    <source>
        <dbReference type="Google" id="ProtNLM"/>
    </source>
</evidence>
<dbReference type="Pfam" id="PF01839">
    <property type="entry name" value="FG-GAP"/>
    <property type="match status" value="1"/>
</dbReference>
<proteinExistence type="predicted"/>
<reference evidence="4" key="1">
    <citation type="submission" date="2021-06" db="EMBL/GenBank/DDBJ databases">
        <authorList>
            <person name="Hodson N. C."/>
            <person name="Mongue J. A."/>
            <person name="Jaron S. K."/>
        </authorList>
    </citation>
    <scope>NUCLEOTIDE SEQUENCE</scope>
</reference>
<dbReference type="PROSITE" id="PS51470">
    <property type="entry name" value="FG_GAP"/>
    <property type="match status" value="2"/>
</dbReference>
<keyword evidence="3" id="KW-1133">Transmembrane helix</keyword>
<dbReference type="SMART" id="SM00191">
    <property type="entry name" value="Int_alpha"/>
    <property type="match status" value="2"/>
</dbReference>
<feature type="repeat" description="FG-GAP" evidence="1">
    <location>
        <begin position="1"/>
        <end position="50"/>
    </location>
</feature>
<feature type="transmembrane region" description="Helical" evidence="3">
    <location>
        <begin position="510"/>
        <end position="533"/>
    </location>
</feature>
<evidence type="ECO:0000313" key="5">
    <source>
        <dbReference type="Proteomes" id="UP000708208"/>
    </source>
</evidence>